<feature type="compositionally biased region" description="Low complexity" evidence="4">
    <location>
        <begin position="256"/>
        <end position="285"/>
    </location>
</feature>
<protein>
    <submittedName>
        <fullName evidence="5">RNA polymerase II Elongator complex associated protein Kti12</fullName>
    </submittedName>
</protein>
<dbReference type="Gene3D" id="3.40.50.300">
    <property type="entry name" value="P-loop containing nucleotide triphosphate hydrolases"/>
    <property type="match status" value="1"/>
</dbReference>
<proteinExistence type="inferred from homology"/>
<keyword evidence="6" id="KW-1185">Reference proteome</keyword>
<evidence type="ECO:0000313" key="5">
    <source>
        <dbReference type="EMBL" id="RAL09034.1"/>
    </source>
</evidence>
<reference evidence="5 6" key="1">
    <citation type="submission" date="2018-02" db="EMBL/GenBank/DDBJ databases">
        <title>The genomes of Aspergillus section Nigri reveals drivers in fungal speciation.</title>
        <authorList>
            <consortium name="DOE Joint Genome Institute"/>
            <person name="Vesth T.C."/>
            <person name="Nybo J."/>
            <person name="Theobald S."/>
            <person name="Brandl J."/>
            <person name="Frisvad J.C."/>
            <person name="Nielsen K.F."/>
            <person name="Lyhne E.K."/>
            <person name="Kogle M.E."/>
            <person name="Kuo A."/>
            <person name="Riley R."/>
            <person name="Clum A."/>
            <person name="Nolan M."/>
            <person name="Lipzen A."/>
            <person name="Salamov A."/>
            <person name="Henrissat B."/>
            <person name="Wiebenga A."/>
            <person name="De vries R.P."/>
            <person name="Grigoriev I.V."/>
            <person name="Mortensen U.H."/>
            <person name="Andersen M.R."/>
            <person name="Baker S.E."/>
        </authorList>
    </citation>
    <scope>NUCLEOTIDE SEQUENCE [LARGE SCALE GENOMIC DNA]</scope>
    <source>
        <strain evidence="5 6">CBS 101889</strain>
    </source>
</reference>
<dbReference type="Pfam" id="PF08433">
    <property type="entry name" value="KTI12"/>
    <property type="match status" value="1"/>
</dbReference>
<dbReference type="AlphaFoldDB" id="A0A395HS07"/>
<organism evidence="5 6">
    <name type="scientific">Aspergillus homomorphus (strain CBS 101889)</name>
    <dbReference type="NCBI Taxonomy" id="1450537"/>
    <lineage>
        <taxon>Eukaryota</taxon>
        <taxon>Fungi</taxon>
        <taxon>Dikarya</taxon>
        <taxon>Ascomycota</taxon>
        <taxon>Pezizomycotina</taxon>
        <taxon>Eurotiomycetes</taxon>
        <taxon>Eurotiomycetidae</taxon>
        <taxon>Eurotiales</taxon>
        <taxon>Aspergillaceae</taxon>
        <taxon>Aspergillus</taxon>
        <taxon>Aspergillus subgen. Circumdati</taxon>
    </lineage>
</organism>
<evidence type="ECO:0000313" key="6">
    <source>
        <dbReference type="Proteomes" id="UP000248961"/>
    </source>
</evidence>
<dbReference type="InterPro" id="IPR027417">
    <property type="entry name" value="P-loop_NTPase"/>
</dbReference>
<dbReference type="OrthoDB" id="9972657at2759"/>
<keyword evidence="2" id="KW-0067">ATP-binding</keyword>
<dbReference type="VEuPathDB" id="FungiDB:BO97DRAFT_445699"/>
<dbReference type="GeneID" id="37202864"/>
<evidence type="ECO:0000256" key="4">
    <source>
        <dbReference type="SAM" id="MobiDB-lite"/>
    </source>
</evidence>
<dbReference type="RefSeq" id="XP_025548188.1">
    <property type="nucleotide sequence ID" value="XM_025698575.1"/>
</dbReference>
<accession>A0A395HS07</accession>
<dbReference type="GO" id="GO:0005524">
    <property type="term" value="F:ATP binding"/>
    <property type="evidence" value="ECO:0007669"/>
    <property type="project" value="UniProtKB-KW"/>
</dbReference>
<comment type="similarity">
    <text evidence="3">Belongs to the KTI12 family.</text>
</comment>
<dbReference type="InterPro" id="IPR013641">
    <property type="entry name" value="KTI12/PSTK"/>
</dbReference>
<evidence type="ECO:0000256" key="2">
    <source>
        <dbReference type="ARBA" id="ARBA00022840"/>
    </source>
</evidence>
<keyword evidence="1" id="KW-0547">Nucleotide-binding</keyword>
<sequence length="441" mass="47464">MPLIVLTGYPCSGLTYRANQLAAQLEATQNELYASGVFPESKPRFKVHVVPTHDPSHPRTVYDHARTEKESRGVAYARAKRALGKDSFVILDGMNYIKGYRYQLWCEAKALKTSSCVVHVGTPIDQCVANNEARIRRDEARDTGASGQAQRIEGDGEGEVQAPPTEAEAPSGEPATTDKEDPYPRDLLNNLIFRYEEPSMHSRWDKPLFTVPWEDATPPIAAIWTALTGVPHPSQHPDTPSEEQSASTLLNLTTSSLNNTHLSPSDTASLAPSTFTSATTSGTRTPLGRPRIKPHQATALPASTSSSALYSLEKRTSAIVSAIRDFTLRHPSAEEALALPSTREGGEGSQHPGFSIPVPEASIAVFVPAHVARSGPTDELAGAGGVLALPKLQRLRRQWIALNRAYVAGPHASASGGGLKAEEVPDAFVRFLNAEVGGEED</sequence>
<evidence type="ECO:0000256" key="1">
    <source>
        <dbReference type="ARBA" id="ARBA00022741"/>
    </source>
</evidence>
<name>A0A395HS07_ASPHC</name>
<evidence type="ECO:0000256" key="3">
    <source>
        <dbReference type="ARBA" id="ARBA00025768"/>
    </source>
</evidence>
<dbReference type="EMBL" id="KZ824307">
    <property type="protein sequence ID" value="RAL09034.1"/>
    <property type="molecule type" value="Genomic_DNA"/>
</dbReference>
<dbReference type="PANTHER" id="PTHR12435">
    <property type="match status" value="1"/>
</dbReference>
<dbReference type="SUPFAM" id="SSF52540">
    <property type="entry name" value="P-loop containing nucleoside triphosphate hydrolases"/>
    <property type="match status" value="1"/>
</dbReference>
<feature type="region of interest" description="Disordered" evidence="4">
    <location>
        <begin position="256"/>
        <end position="305"/>
    </location>
</feature>
<gene>
    <name evidence="5" type="ORF">BO97DRAFT_445699</name>
</gene>
<dbReference type="Proteomes" id="UP000248961">
    <property type="component" value="Unassembled WGS sequence"/>
</dbReference>
<feature type="region of interest" description="Disordered" evidence="4">
    <location>
        <begin position="138"/>
        <end position="184"/>
    </location>
</feature>
<dbReference type="STRING" id="1450537.A0A395HS07"/>